<evidence type="ECO:0000256" key="1">
    <source>
        <dbReference type="SAM" id="SignalP"/>
    </source>
</evidence>
<keyword evidence="1" id="KW-0732">Signal</keyword>
<accession>A0ABS7U616</accession>
<evidence type="ECO:0000313" key="2">
    <source>
        <dbReference type="EMBL" id="MBZ5715909.1"/>
    </source>
</evidence>
<protein>
    <submittedName>
        <fullName evidence="2">Uncharacterized protein</fullName>
    </submittedName>
</protein>
<comment type="caution">
    <text evidence="2">The sequence shown here is derived from an EMBL/GenBank/DDBJ whole genome shotgun (WGS) entry which is preliminary data.</text>
</comment>
<evidence type="ECO:0000313" key="3">
    <source>
        <dbReference type="Proteomes" id="UP001139031"/>
    </source>
</evidence>
<name>A0ABS7U616_9BACT</name>
<feature type="chain" id="PRO_5045758129" evidence="1">
    <location>
        <begin position="22"/>
        <end position="257"/>
    </location>
</feature>
<proteinExistence type="predicted"/>
<sequence length="257" mass="27982">MSLTVLAHIPSALFTTAVIFAAPQQWGTPTEAPLDLIDRERAAMQDSEPDLGFEAEVSPDLAPGETVDLAERTSCKTDCTKKCTWQDCWDYWYFGWHTTCTPAVVNPACKATCEGEKAFACAKLQGQFCSVGHPLDDLYDKYDEVIYDVIGYKEYQKIFAAASAAAATAGVASSAVFWALYDSVTEVLWELAAEVGEKAAAQYVYGVLSSGGDVTIKGLTIGIVRLPMKLCYPNCDNSWAGCVPALPQYAVHVSWNW</sequence>
<feature type="signal peptide" evidence="1">
    <location>
        <begin position="1"/>
        <end position="21"/>
    </location>
</feature>
<keyword evidence="3" id="KW-1185">Reference proteome</keyword>
<dbReference type="Proteomes" id="UP001139031">
    <property type="component" value="Unassembled WGS sequence"/>
</dbReference>
<gene>
    <name evidence="2" type="ORF">K7C98_42330</name>
</gene>
<dbReference type="RefSeq" id="WP_224197648.1">
    <property type="nucleotide sequence ID" value="NZ_JAIRAU010000059.1"/>
</dbReference>
<reference evidence="2" key="1">
    <citation type="submission" date="2021-08" db="EMBL/GenBank/DDBJ databases">
        <authorList>
            <person name="Stevens D.C."/>
        </authorList>
    </citation>
    <scope>NUCLEOTIDE SEQUENCE</scope>
    <source>
        <strain evidence="2">DSM 53165</strain>
    </source>
</reference>
<dbReference type="EMBL" id="JAIRAU010000059">
    <property type="protein sequence ID" value="MBZ5715909.1"/>
    <property type="molecule type" value="Genomic_DNA"/>
</dbReference>
<organism evidence="2 3">
    <name type="scientific">Nannocystis pusilla</name>
    <dbReference type="NCBI Taxonomy" id="889268"/>
    <lineage>
        <taxon>Bacteria</taxon>
        <taxon>Pseudomonadati</taxon>
        <taxon>Myxococcota</taxon>
        <taxon>Polyangia</taxon>
        <taxon>Nannocystales</taxon>
        <taxon>Nannocystaceae</taxon>
        <taxon>Nannocystis</taxon>
    </lineage>
</organism>